<dbReference type="Gene3D" id="2.60.120.620">
    <property type="entry name" value="q2cbj1_9rhob like domain"/>
    <property type="match status" value="1"/>
</dbReference>
<protein>
    <recommendedName>
        <fullName evidence="6">Fe2OG dioxygenase domain-containing protein</fullName>
    </recommendedName>
</protein>
<keyword evidence="4" id="KW-0560">Oxidoreductase</keyword>
<name>A0A4P9YYB4_9FUNG</name>
<evidence type="ECO:0000256" key="2">
    <source>
        <dbReference type="ARBA" id="ARBA00022723"/>
    </source>
</evidence>
<dbReference type="GO" id="GO:0005506">
    <property type="term" value="F:iron ion binding"/>
    <property type="evidence" value="ECO:0007669"/>
    <property type="project" value="InterPro"/>
</dbReference>
<feature type="non-terminal residue" evidence="7">
    <location>
        <position position="1"/>
    </location>
</feature>
<proteinExistence type="predicted"/>
<keyword evidence="2" id="KW-0479">Metal-binding</keyword>
<dbReference type="OrthoDB" id="420380at2759"/>
<feature type="domain" description="Fe2OG dioxygenase" evidence="6">
    <location>
        <begin position="87"/>
        <end position="194"/>
    </location>
</feature>
<reference evidence="8" key="1">
    <citation type="journal article" date="2018" name="Nat. Microbiol.">
        <title>Leveraging single-cell genomics to expand the fungal tree of life.</title>
        <authorList>
            <person name="Ahrendt S.R."/>
            <person name="Quandt C.A."/>
            <person name="Ciobanu D."/>
            <person name="Clum A."/>
            <person name="Salamov A."/>
            <person name="Andreopoulos B."/>
            <person name="Cheng J.F."/>
            <person name="Woyke T."/>
            <person name="Pelin A."/>
            <person name="Henrissat B."/>
            <person name="Reynolds N.K."/>
            <person name="Benny G.L."/>
            <person name="Smith M.E."/>
            <person name="James T.Y."/>
            <person name="Grigoriev I.V."/>
        </authorList>
    </citation>
    <scope>NUCLEOTIDE SEQUENCE [LARGE SCALE GENOMIC DNA]</scope>
    <source>
        <strain evidence="8">Benny S71-1</strain>
    </source>
</reference>
<dbReference type="PANTHER" id="PTHR10869:SF246">
    <property type="entry name" value="TRANSMEMBRANE PROLYL 4-HYDROXYLASE"/>
    <property type="match status" value="1"/>
</dbReference>
<gene>
    <name evidence="7" type="ORF">SYNPS1DRAFT_3682</name>
</gene>
<evidence type="ECO:0000256" key="1">
    <source>
        <dbReference type="ARBA" id="ARBA00001961"/>
    </source>
</evidence>
<dbReference type="Pfam" id="PF13640">
    <property type="entry name" value="2OG-FeII_Oxy_3"/>
    <property type="match status" value="1"/>
</dbReference>
<evidence type="ECO:0000256" key="5">
    <source>
        <dbReference type="ARBA" id="ARBA00023004"/>
    </source>
</evidence>
<evidence type="ECO:0000256" key="3">
    <source>
        <dbReference type="ARBA" id="ARBA00022964"/>
    </source>
</evidence>
<dbReference type="AlphaFoldDB" id="A0A4P9YYB4"/>
<dbReference type="InterPro" id="IPR005123">
    <property type="entry name" value="Oxoglu/Fe-dep_dioxygenase_dom"/>
</dbReference>
<dbReference type="PROSITE" id="PS51471">
    <property type="entry name" value="FE2OG_OXY"/>
    <property type="match status" value="1"/>
</dbReference>
<evidence type="ECO:0000313" key="7">
    <source>
        <dbReference type="EMBL" id="RKP24552.1"/>
    </source>
</evidence>
<comment type="cofactor">
    <cofactor evidence="1">
        <name>L-ascorbate</name>
        <dbReference type="ChEBI" id="CHEBI:38290"/>
    </cofactor>
</comment>
<dbReference type="EMBL" id="KZ990161">
    <property type="protein sequence ID" value="RKP24552.1"/>
    <property type="molecule type" value="Genomic_DNA"/>
</dbReference>
<accession>A0A4P9YYB4</accession>
<dbReference type="InterPro" id="IPR006620">
    <property type="entry name" value="Pro_4_hyd_alph"/>
</dbReference>
<dbReference type="InterPro" id="IPR045054">
    <property type="entry name" value="P4HA-like"/>
</dbReference>
<dbReference type="PANTHER" id="PTHR10869">
    <property type="entry name" value="PROLYL 4-HYDROXYLASE ALPHA SUBUNIT"/>
    <property type="match status" value="1"/>
</dbReference>
<dbReference type="GO" id="GO:0004656">
    <property type="term" value="F:procollagen-proline 4-dioxygenase activity"/>
    <property type="evidence" value="ECO:0007669"/>
    <property type="project" value="TreeGrafter"/>
</dbReference>
<dbReference type="GO" id="GO:0031418">
    <property type="term" value="F:L-ascorbic acid binding"/>
    <property type="evidence" value="ECO:0007669"/>
    <property type="project" value="InterPro"/>
</dbReference>
<keyword evidence="3" id="KW-0223">Dioxygenase</keyword>
<dbReference type="Proteomes" id="UP000278143">
    <property type="component" value="Unassembled WGS sequence"/>
</dbReference>
<keyword evidence="8" id="KW-1185">Reference proteome</keyword>
<evidence type="ECO:0000313" key="8">
    <source>
        <dbReference type="Proteomes" id="UP000278143"/>
    </source>
</evidence>
<sequence>HDYHVKILRIDPLIMVVDNFLQPGEANHMMNISASHMTRSGLQFGDGVGYEERTRTSTTAWIEYHRDVVTRCIHERIKQFTNIPEEDIEALQVIRYQPGQHYSPHYDFMRDDAMLMSDDWSRLKGQRWATMIVYLNEPQAGGATAFPRLNLAFRPVKNSAIFWLNLDRNGLEDWRTEHAGEPVIGGEKWAMNIW</sequence>
<keyword evidence="5" id="KW-0408">Iron</keyword>
<evidence type="ECO:0000259" key="6">
    <source>
        <dbReference type="PROSITE" id="PS51471"/>
    </source>
</evidence>
<feature type="non-terminal residue" evidence="7">
    <location>
        <position position="194"/>
    </location>
</feature>
<dbReference type="SMART" id="SM00702">
    <property type="entry name" value="P4Hc"/>
    <property type="match status" value="1"/>
</dbReference>
<evidence type="ECO:0000256" key="4">
    <source>
        <dbReference type="ARBA" id="ARBA00023002"/>
    </source>
</evidence>
<dbReference type="InterPro" id="IPR044862">
    <property type="entry name" value="Pro_4_hyd_alph_FE2OG_OXY"/>
</dbReference>
<organism evidence="7 8">
    <name type="scientific">Syncephalis pseudoplumigaleata</name>
    <dbReference type="NCBI Taxonomy" id="1712513"/>
    <lineage>
        <taxon>Eukaryota</taxon>
        <taxon>Fungi</taxon>
        <taxon>Fungi incertae sedis</taxon>
        <taxon>Zoopagomycota</taxon>
        <taxon>Zoopagomycotina</taxon>
        <taxon>Zoopagomycetes</taxon>
        <taxon>Zoopagales</taxon>
        <taxon>Piptocephalidaceae</taxon>
        <taxon>Syncephalis</taxon>
    </lineage>
</organism>
<dbReference type="GO" id="GO:0005783">
    <property type="term" value="C:endoplasmic reticulum"/>
    <property type="evidence" value="ECO:0007669"/>
    <property type="project" value="TreeGrafter"/>
</dbReference>